<proteinExistence type="predicted"/>
<organism evidence="1 2">
    <name type="scientific">Sphaerodactylus townsendi</name>
    <dbReference type="NCBI Taxonomy" id="933632"/>
    <lineage>
        <taxon>Eukaryota</taxon>
        <taxon>Metazoa</taxon>
        <taxon>Chordata</taxon>
        <taxon>Craniata</taxon>
        <taxon>Vertebrata</taxon>
        <taxon>Euteleostomi</taxon>
        <taxon>Lepidosauria</taxon>
        <taxon>Squamata</taxon>
        <taxon>Bifurcata</taxon>
        <taxon>Gekkota</taxon>
        <taxon>Sphaerodactylidae</taxon>
        <taxon>Sphaerodactylus</taxon>
    </lineage>
</organism>
<comment type="caution">
    <text evidence="1">The sequence shown here is derived from an EMBL/GenBank/DDBJ whole genome shotgun (WGS) entry which is preliminary data.</text>
</comment>
<dbReference type="Proteomes" id="UP000827872">
    <property type="component" value="Linkage Group LG10"/>
</dbReference>
<protein>
    <submittedName>
        <fullName evidence="1">Uncharacterized protein</fullName>
    </submittedName>
</protein>
<evidence type="ECO:0000313" key="2">
    <source>
        <dbReference type="Proteomes" id="UP000827872"/>
    </source>
</evidence>
<keyword evidence="2" id="KW-1185">Reference proteome</keyword>
<name>A0ACB8E8B7_9SAUR</name>
<gene>
    <name evidence="1" type="ORF">K3G42_016721</name>
</gene>
<evidence type="ECO:0000313" key="1">
    <source>
        <dbReference type="EMBL" id="KAH7988437.1"/>
    </source>
</evidence>
<accession>A0ACB8E8B7</accession>
<reference evidence="1" key="1">
    <citation type="submission" date="2021-08" db="EMBL/GenBank/DDBJ databases">
        <title>The first chromosome-level gecko genome reveals the dynamic sex chromosomes of Neotropical dwarf geckos (Sphaerodactylidae: Sphaerodactylus).</title>
        <authorList>
            <person name="Pinto B.J."/>
            <person name="Keating S.E."/>
            <person name="Gamble T."/>
        </authorList>
    </citation>
    <scope>NUCLEOTIDE SEQUENCE</scope>
    <source>
        <strain evidence="1">TG3544</strain>
    </source>
</reference>
<sequence>MAAPIAGCSRSWLWARNFNNVADLRCRKRLLLTNTLCSSSKTAAKQNRDVSWVAVVGLEIHAQICSNSKLFSGSQVQFAAPPNSLVSFFDASLPGTLPG</sequence>
<dbReference type="EMBL" id="CM037623">
    <property type="protein sequence ID" value="KAH7988437.1"/>
    <property type="molecule type" value="Genomic_DNA"/>
</dbReference>